<dbReference type="EMBL" id="JYDQ01001735">
    <property type="protein sequence ID" value="KRY04753.1"/>
    <property type="molecule type" value="Genomic_DNA"/>
</dbReference>
<sequence length="62" mass="6579">MTLLATKLYRLSANGLALYEGQIAKNKSTTRTSTIHAQSQAATVTMNAGTDAQESGSDQTNF</sequence>
<accession>A0A0V0YX13</accession>
<comment type="caution">
    <text evidence="1">The sequence shown here is derived from an EMBL/GenBank/DDBJ whole genome shotgun (WGS) entry which is preliminary data.</text>
</comment>
<proteinExistence type="predicted"/>
<organism evidence="1 2">
    <name type="scientific">Trichinella patagoniensis</name>
    <dbReference type="NCBI Taxonomy" id="990121"/>
    <lineage>
        <taxon>Eukaryota</taxon>
        <taxon>Metazoa</taxon>
        <taxon>Ecdysozoa</taxon>
        <taxon>Nematoda</taxon>
        <taxon>Enoplea</taxon>
        <taxon>Dorylaimia</taxon>
        <taxon>Trichinellida</taxon>
        <taxon>Trichinellidae</taxon>
        <taxon>Trichinella</taxon>
    </lineage>
</organism>
<protein>
    <submittedName>
        <fullName evidence="1">Uncharacterized protein</fullName>
    </submittedName>
</protein>
<name>A0A0V0YX13_9BILA</name>
<gene>
    <name evidence="1" type="ORF">T12_9620</name>
</gene>
<evidence type="ECO:0000313" key="1">
    <source>
        <dbReference type="EMBL" id="KRY04753.1"/>
    </source>
</evidence>
<keyword evidence="2" id="KW-1185">Reference proteome</keyword>
<evidence type="ECO:0000313" key="2">
    <source>
        <dbReference type="Proteomes" id="UP000054783"/>
    </source>
</evidence>
<dbReference type="Proteomes" id="UP000054783">
    <property type="component" value="Unassembled WGS sequence"/>
</dbReference>
<dbReference type="AlphaFoldDB" id="A0A0V0YX13"/>
<reference evidence="1 2" key="1">
    <citation type="submission" date="2015-01" db="EMBL/GenBank/DDBJ databases">
        <title>Evolution of Trichinella species and genotypes.</title>
        <authorList>
            <person name="Korhonen P.K."/>
            <person name="Edoardo P."/>
            <person name="Giuseppe L.R."/>
            <person name="Gasser R.B."/>
        </authorList>
    </citation>
    <scope>NUCLEOTIDE SEQUENCE [LARGE SCALE GENOMIC DNA]</scope>
    <source>
        <strain evidence="1">ISS2496</strain>
    </source>
</reference>